<accession>A0A368TM20</accession>
<proteinExistence type="predicted"/>
<dbReference type="AlphaFoldDB" id="A0A368TM20"/>
<evidence type="ECO:0000313" key="2">
    <source>
        <dbReference type="Proteomes" id="UP000253204"/>
    </source>
</evidence>
<organism evidence="1 2">
    <name type="scientific">Vreelandella rituensis</name>
    <dbReference type="NCBI Taxonomy" id="2282306"/>
    <lineage>
        <taxon>Bacteria</taxon>
        <taxon>Pseudomonadati</taxon>
        <taxon>Pseudomonadota</taxon>
        <taxon>Gammaproteobacteria</taxon>
        <taxon>Oceanospirillales</taxon>
        <taxon>Halomonadaceae</taxon>
        <taxon>Vreelandella</taxon>
    </lineage>
</organism>
<gene>
    <name evidence="1" type="ORF">DU506_21305</name>
</gene>
<dbReference type="RefSeq" id="WP_114488802.1">
    <property type="nucleotide sequence ID" value="NZ_CBCSHM010000169.1"/>
</dbReference>
<protein>
    <submittedName>
        <fullName evidence="1">Uncharacterized protein</fullName>
    </submittedName>
</protein>
<keyword evidence="2" id="KW-1185">Reference proteome</keyword>
<reference evidence="1 2" key="1">
    <citation type="submission" date="2018-07" db="EMBL/GenBank/DDBJ databases">
        <title>Halomonas rutogse sp. nov., isolated from Lake TangqianCo on Tibetan Plateau.</title>
        <authorList>
            <person name="Lu H."/>
            <person name="Xing P."/>
            <person name="Wu Q."/>
        </authorList>
    </citation>
    <scope>NUCLEOTIDE SEQUENCE [LARGE SCALE GENOMIC DNA]</scope>
    <source>
        <strain evidence="1 2">TQ8S</strain>
    </source>
</reference>
<evidence type="ECO:0000313" key="1">
    <source>
        <dbReference type="EMBL" id="RCV85624.1"/>
    </source>
</evidence>
<sequence length="77" mass="8974">MEILEDKKPTTLIEKYRKDFHDILDTLDEEVGIQIKNEKPMQAIIHFNDTVIFNPVVQIAALKQPVYYARFLALSRG</sequence>
<name>A0A368TM20_9GAMM</name>
<comment type="caution">
    <text evidence="1">The sequence shown here is derived from an EMBL/GenBank/DDBJ whole genome shotgun (WGS) entry which is preliminary data.</text>
</comment>
<dbReference type="Proteomes" id="UP000253204">
    <property type="component" value="Unassembled WGS sequence"/>
</dbReference>
<dbReference type="EMBL" id="QPIJ01000166">
    <property type="protein sequence ID" value="RCV85624.1"/>
    <property type="molecule type" value="Genomic_DNA"/>
</dbReference>